<proteinExistence type="predicted"/>
<evidence type="ECO:0000313" key="1">
    <source>
        <dbReference type="EMBL" id="OGF14036.1"/>
    </source>
</evidence>
<dbReference type="Proteomes" id="UP000177230">
    <property type="component" value="Unassembled WGS sequence"/>
</dbReference>
<dbReference type="EMBL" id="MFFM01000009">
    <property type="protein sequence ID" value="OGF14036.1"/>
    <property type="molecule type" value="Genomic_DNA"/>
</dbReference>
<comment type="caution">
    <text evidence="1">The sequence shown here is derived from an EMBL/GenBank/DDBJ whole genome shotgun (WGS) entry which is preliminary data.</text>
</comment>
<dbReference type="AlphaFoldDB" id="A0A1F5RHY4"/>
<protein>
    <submittedName>
        <fullName evidence="1">Uncharacterized protein</fullName>
    </submittedName>
</protein>
<accession>A0A1F5RHY4</accession>
<evidence type="ECO:0000313" key="2">
    <source>
        <dbReference type="Proteomes" id="UP000177230"/>
    </source>
</evidence>
<reference evidence="1 2" key="1">
    <citation type="journal article" date="2016" name="Nat. Commun.">
        <title>Thousands of microbial genomes shed light on interconnected biogeochemical processes in an aquifer system.</title>
        <authorList>
            <person name="Anantharaman K."/>
            <person name="Brown C.T."/>
            <person name="Hug L.A."/>
            <person name="Sharon I."/>
            <person name="Castelle C.J."/>
            <person name="Probst A.J."/>
            <person name="Thomas B.C."/>
            <person name="Singh A."/>
            <person name="Wilkins M.J."/>
            <person name="Karaoz U."/>
            <person name="Brodie E.L."/>
            <person name="Williams K.H."/>
            <person name="Hubbard S.S."/>
            <person name="Banfield J.F."/>
        </authorList>
    </citation>
    <scope>NUCLEOTIDE SEQUENCE [LARGE SCALE GENOMIC DNA]</scope>
</reference>
<organism evidence="1 2">
    <name type="scientific">Candidatus Edwardsbacteria bacterium GWF2_54_11</name>
    <dbReference type="NCBI Taxonomy" id="1817851"/>
    <lineage>
        <taxon>Bacteria</taxon>
        <taxon>Candidatus Edwardsiibacteriota</taxon>
    </lineage>
</organism>
<sequence>MSRGKRRSPSQLIGIKGEKIFEDWATNRRLTTNKAEEDYGIDYFCQVFNPFVNRANEITGHTLMVQVRSIEGSSKKRITLNKIDAENLLRQSNATCLIGVNIINRMVHYRFLNKEFIDKLIDFIGSGNSTYSINLDEMESDFNIFDELLTYHTKPGVIHGLMLYKNEKQINQAIPGATVTMHQSRDSSYAIIDLPWINSVLNIQPELFSEVRSLIFEQGKQPHELPGVDIDPEIYKILDLVDGEVYISGGSEKEANLTVEYNGIKASEKFIYRRLRDERAFTHPIGLSLRISDRRKKGDIFIHELECCLFDSTMSLGSNHDMLAFLKLLNEGAKFELDGEPFLKIDDFGKRASHIGQAIISLENITKYLNISMEDYFLNDLLNEELDRSVYLLEAVCIKKEAINKYIKGFIYGPLADGNIDEIKTKEGLFEVPVVLNLKNKGVVLWIKVKGILYIDAEGKISGFRFDEQISWKYMITERMNKSVYPELWVINEWPPIELGKAHSRKEKLDTKEPGYIKHNVKVWGKDKQKVF</sequence>
<gene>
    <name evidence="1" type="ORF">A2024_05745</name>
</gene>
<name>A0A1F5RHY4_9BACT</name>